<protein>
    <submittedName>
        <fullName evidence="1">Uncharacterized protein</fullName>
    </submittedName>
</protein>
<accession>A0ABX9SLC4</accession>
<organism evidence="1 2">
    <name type="scientific">Photorhabdus asymbiotica</name>
    <dbReference type="NCBI Taxonomy" id="291112"/>
    <lineage>
        <taxon>Bacteria</taxon>
        <taxon>Pseudomonadati</taxon>
        <taxon>Pseudomonadota</taxon>
        <taxon>Gammaproteobacteria</taxon>
        <taxon>Enterobacterales</taxon>
        <taxon>Morganellaceae</taxon>
        <taxon>Photorhabdus</taxon>
    </lineage>
</organism>
<evidence type="ECO:0000313" key="2">
    <source>
        <dbReference type="Proteomes" id="UP000280955"/>
    </source>
</evidence>
<sequence>MKKTGKTLILKSKTRKSKYQFNENEKLNMEQKTEKTIKFIKNSPLKTDF</sequence>
<dbReference type="Proteomes" id="UP000280955">
    <property type="component" value="Unassembled WGS sequence"/>
</dbReference>
<reference evidence="1 2" key="1">
    <citation type="submission" date="2018-10" db="EMBL/GenBank/DDBJ databases">
        <title>Genomic Encyclopedia of Archaeal and Bacterial Type Strains, Phase II (KMG-II): from individual species to whole genera.</title>
        <authorList>
            <person name="Goeker M."/>
        </authorList>
    </citation>
    <scope>NUCLEOTIDE SEQUENCE [LARGE SCALE GENOMIC DNA]</scope>
    <source>
        <strain evidence="1 2">DSM 15149</strain>
    </source>
</reference>
<proteinExistence type="predicted"/>
<dbReference type="RefSeq" id="WP_158307075.1">
    <property type="nucleotide sequence ID" value="NC_012962.1"/>
</dbReference>
<comment type="caution">
    <text evidence="1">The sequence shown here is derived from an EMBL/GenBank/DDBJ whole genome shotgun (WGS) entry which is preliminary data.</text>
</comment>
<dbReference type="EMBL" id="RBLJ01000004">
    <property type="protein sequence ID" value="RKS56584.1"/>
    <property type="molecule type" value="Genomic_DNA"/>
</dbReference>
<gene>
    <name evidence="1" type="ORF">BDD30_3206</name>
</gene>
<name>A0ABX9SLC4_9GAMM</name>
<evidence type="ECO:0000313" key="1">
    <source>
        <dbReference type="EMBL" id="RKS56584.1"/>
    </source>
</evidence>
<keyword evidence="2" id="KW-1185">Reference proteome</keyword>